<dbReference type="Proteomes" id="UP000179102">
    <property type="component" value="Unassembled WGS sequence"/>
</dbReference>
<comment type="subcellular location">
    <subcellularLocation>
        <location evidence="1">Membrane</location>
        <topology evidence="1">Multi-pass membrane protein</topology>
    </subcellularLocation>
</comment>
<dbReference type="Pfam" id="PF09685">
    <property type="entry name" value="MamF_MmsF"/>
    <property type="match status" value="1"/>
</dbReference>
<evidence type="ECO:0000256" key="5">
    <source>
        <dbReference type="SAM" id="Phobius"/>
    </source>
</evidence>
<sequence>MADKSRNIVAALSYFLGFITGITILLVEKEDKFVRFHAMQSVVTFGGIFLINLFINYFLGFASSFLSSIISIVSLIVWLVSMVKAYQGELFKWPIAGDFAEKQVGKSNH</sequence>
<dbReference type="AlphaFoldDB" id="A0A1F5G8I0"/>
<dbReference type="EMBL" id="MFAZ01000002">
    <property type="protein sequence ID" value="OGD88180.1"/>
    <property type="molecule type" value="Genomic_DNA"/>
</dbReference>
<feature type="transmembrane region" description="Helical" evidence="5">
    <location>
        <begin position="65"/>
        <end position="83"/>
    </location>
</feature>
<evidence type="ECO:0000256" key="4">
    <source>
        <dbReference type="ARBA" id="ARBA00023136"/>
    </source>
</evidence>
<reference evidence="6 7" key="1">
    <citation type="journal article" date="2016" name="Nat. Commun.">
        <title>Thousands of microbial genomes shed light on interconnected biogeochemical processes in an aquifer system.</title>
        <authorList>
            <person name="Anantharaman K."/>
            <person name="Brown C.T."/>
            <person name="Hug L.A."/>
            <person name="Sharon I."/>
            <person name="Castelle C.J."/>
            <person name="Probst A.J."/>
            <person name="Thomas B.C."/>
            <person name="Singh A."/>
            <person name="Wilkins M.J."/>
            <person name="Karaoz U."/>
            <person name="Brodie E.L."/>
            <person name="Williams K.H."/>
            <person name="Hubbard S.S."/>
            <person name="Banfield J.F."/>
        </authorList>
    </citation>
    <scope>NUCLEOTIDE SEQUENCE [LARGE SCALE GENOMIC DNA]</scope>
</reference>
<evidence type="ECO:0000256" key="1">
    <source>
        <dbReference type="ARBA" id="ARBA00004141"/>
    </source>
</evidence>
<comment type="caution">
    <text evidence="6">The sequence shown here is derived from an EMBL/GenBank/DDBJ whole genome shotgun (WGS) entry which is preliminary data.</text>
</comment>
<dbReference type="PANTHER" id="PTHR36460">
    <property type="entry name" value="UPF0132 DOMAIN PROTEIN (AFU_ORTHOLOGUE AFUA_3G10255)"/>
    <property type="match status" value="1"/>
</dbReference>
<dbReference type="GO" id="GO:0016020">
    <property type="term" value="C:membrane"/>
    <property type="evidence" value="ECO:0007669"/>
    <property type="project" value="UniProtKB-SubCell"/>
</dbReference>
<organism evidence="6 7">
    <name type="scientific">Candidatus Curtissbacteria bacterium RIFCSPHIGHO2_01_FULL_41_11</name>
    <dbReference type="NCBI Taxonomy" id="1797711"/>
    <lineage>
        <taxon>Bacteria</taxon>
        <taxon>Candidatus Curtissiibacteriota</taxon>
    </lineage>
</organism>
<keyword evidence="2 5" id="KW-0812">Transmembrane</keyword>
<evidence type="ECO:0000256" key="3">
    <source>
        <dbReference type="ARBA" id="ARBA00022989"/>
    </source>
</evidence>
<dbReference type="PANTHER" id="PTHR36460:SF1">
    <property type="entry name" value="UPF0132 DOMAIN PROTEIN (AFU_ORTHOLOGUE AFUA_3G10255)"/>
    <property type="match status" value="1"/>
</dbReference>
<evidence type="ECO:0000313" key="7">
    <source>
        <dbReference type="Proteomes" id="UP000179102"/>
    </source>
</evidence>
<gene>
    <name evidence="6" type="ORF">A2870_02515</name>
</gene>
<keyword evidence="3 5" id="KW-1133">Transmembrane helix</keyword>
<feature type="transmembrane region" description="Helical" evidence="5">
    <location>
        <begin position="6"/>
        <end position="27"/>
    </location>
</feature>
<evidence type="ECO:0000313" key="6">
    <source>
        <dbReference type="EMBL" id="OGD88180.1"/>
    </source>
</evidence>
<dbReference type="STRING" id="1797711.A2870_02515"/>
<evidence type="ECO:0000256" key="2">
    <source>
        <dbReference type="ARBA" id="ARBA00022692"/>
    </source>
</evidence>
<evidence type="ECO:0008006" key="8">
    <source>
        <dbReference type="Google" id="ProtNLM"/>
    </source>
</evidence>
<keyword evidence="4 5" id="KW-0472">Membrane</keyword>
<name>A0A1F5G8I0_9BACT</name>
<accession>A0A1F5G8I0</accession>
<protein>
    <recommendedName>
        <fullName evidence="8">DUF4870 domain-containing protein</fullName>
    </recommendedName>
</protein>
<feature type="transmembrane region" description="Helical" evidence="5">
    <location>
        <begin position="39"/>
        <end position="59"/>
    </location>
</feature>
<proteinExistence type="predicted"/>
<dbReference type="InterPro" id="IPR019109">
    <property type="entry name" value="MamF_MmsF"/>
</dbReference>